<name>A0ABP3QSC6_9HYPH</name>
<proteinExistence type="predicted"/>
<accession>A0ABP3QSC6</accession>
<keyword evidence="1" id="KW-1133">Transmembrane helix</keyword>
<comment type="caution">
    <text evidence="2">The sequence shown here is derived from an EMBL/GenBank/DDBJ whole genome shotgun (WGS) entry which is preliminary data.</text>
</comment>
<dbReference type="Proteomes" id="UP001424441">
    <property type="component" value="Unassembled WGS sequence"/>
</dbReference>
<evidence type="ECO:0000313" key="3">
    <source>
        <dbReference type="Proteomes" id="UP001424441"/>
    </source>
</evidence>
<sequence length="80" mass="8874">MADITHGRWIERKGQMELGRMSGHRTFQTVRSHSRTASSPQKTQNIHPATVFLGIMLCSLVAPAGILIWAISQASLNLFN</sequence>
<evidence type="ECO:0000313" key="2">
    <source>
        <dbReference type="EMBL" id="GAA0594678.1"/>
    </source>
</evidence>
<evidence type="ECO:0000256" key="1">
    <source>
        <dbReference type="SAM" id="Phobius"/>
    </source>
</evidence>
<protein>
    <submittedName>
        <fullName evidence="2">Uncharacterized protein</fullName>
    </submittedName>
</protein>
<dbReference type="EMBL" id="BAAADE010000001">
    <property type="protein sequence ID" value="GAA0594678.1"/>
    <property type="molecule type" value="Genomic_DNA"/>
</dbReference>
<reference evidence="3" key="1">
    <citation type="journal article" date="2019" name="Int. J. Syst. Evol. Microbiol.">
        <title>The Global Catalogue of Microorganisms (GCM) 10K type strain sequencing project: providing services to taxonomists for standard genome sequencing and annotation.</title>
        <authorList>
            <consortium name="The Broad Institute Genomics Platform"/>
            <consortium name="The Broad Institute Genome Sequencing Center for Infectious Disease"/>
            <person name="Wu L."/>
            <person name="Ma J."/>
        </authorList>
    </citation>
    <scope>NUCLEOTIDE SEQUENCE [LARGE SCALE GENOMIC DNA]</scope>
    <source>
        <strain evidence="3">JCM 15115</strain>
    </source>
</reference>
<feature type="transmembrane region" description="Helical" evidence="1">
    <location>
        <begin position="51"/>
        <end position="71"/>
    </location>
</feature>
<keyword evidence="3" id="KW-1185">Reference proteome</keyword>
<keyword evidence="1" id="KW-0472">Membrane</keyword>
<gene>
    <name evidence="2" type="ORF">GCM10008943_07260</name>
</gene>
<dbReference type="RefSeq" id="WP_343801500.1">
    <property type="nucleotide sequence ID" value="NZ_BAAADE010000001.1"/>
</dbReference>
<keyword evidence="1" id="KW-0812">Transmembrane</keyword>
<organism evidence="2 3">
    <name type="scientific">Paenochrobactrum glaciei</name>
    <dbReference type="NCBI Taxonomy" id="486407"/>
    <lineage>
        <taxon>Bacteria</taxon>
        <taxon>Pseudomonadati</taxon>
        <taxon>Pseudomonadota</taxon>
        <taxon>Alphaproteobacteria</taxon>
        <taxon>Hyphomicrobiales</taxon>
        <taxon>Brucellaceae</taxon>
        <taxon>Paenochrobactrum</taxon>
    </lineage>
</organism>